<dbReference type="InterPro" id="IPR028082">
    <property type="entry name" value="Peripla_BP_I"/>
</dbReference>
<gene>
    <name evidence="5" type="ORF">BL253_21085</name>
</gene>
<dbReference type="RefSeq" id="WP_241834983.1">
    <property type="nucleotide sequence ID" value="NZ_MOMC01000044.1"/>
</dbReference>
<evidence type="ECO:0000256" key="2">
    <source>
        <dbReference type="ARBA" id="ARBA00022729"/>
    </source>
</evidence>
<comment type="similarity">
    <text evidence="1">Belongs to the leucine-binding protein family.</text>
</comment>
<evidence type="ECO:0000256" key="3">
    <source>
        <dbReference type="SAM" id="SignalP"/>
    </source>
</evidence>
<dbReference type="PROSITE" id="PS51257">
    <property type="entry name" value="PROKAR_LIPOPROTEIN"/>
    <property type="match status" value="1"/>
</dbReference>
<dbReference type="PANTHER" id="PTHR30483">
    <property type="entry name" value="LEUCINE-SPECIFIC-BINDING PROTEIN"/>
    <property type="match status" value="1"/>
</dbReference>
<accession>A0A1V2I774</accession>
<evidence type="ECO:0000313" key="6">
    <source>
        <dbReference type="Proteomes" id="UP000188929"/>
    </source>
</evidence>
<sequence>MIRFGRVLAAGCVALVMVLAGCTSQRGGDSAGDGTGSGTPAAGPTGQPLLLGYVTQENSSVGSFPETRVAAEAAAAYANADLDGVKGRPVKLVTCATNGSPESSQGCANKLVAQHPVAVIGGIDVGAEAAMDVYKNAGIPYVSGSPQLNGELNSPNSFSLTGGTAAELIGITDYLTSVKKVHSVHALYVDLSGLLSIAINYSKQILNKKGVTDVTLTSEKADAADFAPALSNAAKGNPDAIVVVFQAQACARIVQAASALNIKTPMYLIGSCASPAVAKAANGHTDNLVFASGYLPATDGDKDPAAAAFAKRVPAEQRTSGSEGSFSAVLVVRNLLETLPDPTPAALTTALRATTEYPNVMAHPFTCDGKQINLLPSICNSAVRLLTWNGKGFTDLTGNWVDGRKLLDLVS</sequence>
<feature type="domain" description="Leucine-binding protein" evidence="4">
    <location>
        <begin position="63"/>
        <end position="366"/>
    </location>
</feature>
<evidence type="ECO:0000259" key="4">
    <source>
        <dbReference type="Pfam" id="PF13458"/>
    </source>
</evidence>
<protein>
    <submittedName>
        <fullName evidence="5">Branched-chain amino acid ABC transporter substrate-binding protein</fullName>
    </submittedName>
</protein>
<dbReference type="Proteomes" id="UP000188929">
    <property type="component" value="Unassembled WGS sequence"/>
</dbReference>
<name>A0A1V2I774_9ACTN</name>
<keyword evidence="2 3" id="KW-0732">Signal</keyword>
<dbReference type="SUPFAM" id="SSF53822">
    <property type="entry name" value="Periplasmic binding protein-like I"/>
    <property type="match status" value="1"/>
</dbReference>
<dbReference type="Pfam" id="PF13458">
    <property type="entry name" value="Peripla_BP_6"/>
    <property type="match status" value="1"/>
</dbReference>
<dbReference type="InterPro" id="IPR028081">
    <property type="entry name" value="Leu-bd"/>
</dbReference>
<proteinExistence type="inferred from homology"/>
<dbReference type="AlphaFoldDB" id="A0A1V2I774"/>
<keyword evidence="6" id="KW-1185">Reference proteome</keyword>
<dbReference type="PANTHER" id="PTHR30483:SF6">
    <property type="entry name" value="PERIPLASMIC BINDING PROTEIN OF ABC TRANSPORTER FOR NATURAL AMINO ACIDS"/>
    <property type="match status" value="1"/>
</dbReference>
<feature type="signal peptide" evidence="3">
    <location>
        <begin position="1"/>
        <end position="20"/>
    </location>
</feature>
<evidence type="ECO:0000256" key="1">
    <source>
        <dbReference type="ARBA" id="ARBA00010062"/>
    </source>
</evidence>
<organism evidence="5 6">
    <name type="scientific">Pseudofrankia asymbiotica</name>
    <dbReference type="NCBI Taxonomy" id="1834516"/>
    <lineage>
        <taxon>Bacteria</taxon>
        <taxon>Bacillati</taxon>
        <taxon>Actinomycetota</taxon>
        <taxon>Actinomycetes</taxon>
        <taxon>Frankiales</taxon>
        <taxon>Frankiaceae</taxon>
        <taxon>Pseudofrankia</taxon>
    </lineage>
</organism>
<comment type="caution">
    <text evidence="5">The sequence shown here is derived from an EMBL/GenBank/DDBJ whole genome shotgun (WGS) entry which is preliminary data.</text>
</comment>
<feature type="chain" id="PRO_5039287006" evidence="3">
    <location>
        <begin position="21"/>
        <end position="411"/>
    </location>
</feature>
<dbReference type="InterPro" id="IPR051010">
    <property type="entry name" value="BCAA_transport"/>
</dbReference>
<dbReference type="EMBL" id="MOMC01000044">
    <property type="protein sequence ID" value="ONH27744.1"/>
    <property type="molecule type" value="Genomic_DNA"/>
</dbReference>
<evidence type="ECO:0000313" key="5">
    <source>
        <dbReference type="EMBL" id="ONH27744.1"/>
    </source>
</evidence>
<dbReference type="STRING" id="1834516.BL253_21085"/>
<dbReference type="Gene3D" id="3.40.50.2300">
    <property type="match status" value="2"/>
</dbReference>
<reference evidence="6" key="1">
    <citation type="submission" date="2016-10" db="EMBL/GenBank/DDBJ databases">
        <title>Frankia sp. NRRL B-16386 Genome sequencing.</title>
        <authorList>
            <person name="Ghodhbane-Gtari F."/>
            <person name="Swanson E."/>
            <person name="Gueddou A."/>
            <person name="Hezbri K."/>
            <person name="Ktari K."/>
            <person name="Nouioui I."/>
            <person name="Morris K."/>
            <person name="Simpson S."/>
            <person name="Abebe-Akele F."/>
            <person name="Thomas K."/>
            <person name="Gtari M."/>
            <person name="Tisa L.S."/>
        </authorList>
    </citation>
    <scope>NUCLEOTIDE SEQUENCE [LARGE SCALE GENOMIC DNA]</scope>
    <source>
        <strain evidence="6">NRRL B-16386</strain>
    </source>
</reference>